<dbReference type="PROSITE" id="PS50158">
    <property type="entry name" value="ZF_CCHC"/>
    <property type="match status" value="1"/>
</dbReference>
<keyword evidence="1" id="KW-0862">Zinc</keyword>
<comment type="caution">
    <text evidence="4">The sequence shown here is derived from an EMBL/GenBank/DDBJ whole genome shotgun (WGS) entry which is preliminary data.</text>
</comment>
<evidence type="ECO:0000256" key="2">
    <source>
        <dbReference type="SAM" id="MobiDB-lite"/>
    </source>
</evidence>
<dbReference type="Pfam" id="PF00098">
    <property type="entry name" value="zf-CCHC"/>
    <property type="match status" value="1"/>
</dbReference>
<name>A0A9W7H4M3_HIBTR</name>
<proteinExistence type="predicted"/>
<dbReference type="InterPro" id="IPR005162">
    <property type="entry name" value="Retrotrans_gag_dom"/>
</dbReference>
<keyword evidence="1" id="KW-0863">Zinc-finger</keyword>
<feature type="domain" description="CCHC-type" evidence="3">
    <location>
        <begin position="342"/>
        <end position="358"/>
    </location>
</feature>
<organism evidence="4 5">
    <name type="scientific">Hibiscus trionum</name>
    <name type="common">Flower of an hour</name>
    <dbReference type="NCBI Taxonomy" id="183268"/>
    <lineage>
        <taxon>Eukaryota</taxon>
        <taxon>Viridiplantae</taxon>
        <taxon>Streptophyta</taxon>
        <taxon>Embryophyta</taxon>
        <taxon>Tracheophyta</taxon>
        <taxon>Spermatophyta</taxon>
        <taxon>Magnoliopsida</taxon>
        <taxon>eudicotyledons</taxon>
        <taxon>Gunneridae</taxon>
        <taxon>Pentapetalae</taxon>
        <taxon>rosids</taxon>
        <taxon>malvids</taxon>
        <taxon>Malvales</taxon>
        <taxon>Malvaceae</taxon>
        <taxon>Malvoideae</taxon>
        <taxon>Hibiscus</taxon>
    </lineage>
</organism>
<dbReference type="Pfam" id="PF08284">
    <property type="entry name" value="RVP_2"/>
    <property type="match status" value="1"/>
</dbReference>
<dbReference type="PANTHER" id="PTHR34482">
    <property type="entry name" value="DNA DAMAGE-INDUCIBLE PROTEIN 1-LIKE"/>
    <property type="match status" value="1"/>
</dbReference>
<dbReference type="GO" id="GO:0008270">
    <property type="term" value="F:zinc ion binding"/>
    <property type="evidence" value="ECO:0007669"/>
    <property type="project" value="UniProtKB-KW"/>
</dbReference>
<protein>
    <recommendedName>
        <fullName evidence="3">CCHC-type domain-containing protein</fullName>
    </recommendedName>
</protein>
<dbReference type="Proteomes" id="UP001165190">
    <property type="component" value="Unassembled WGS sequence"/>
</dbReference>
<dbReference type="AlphaFoldDB" id="A0A9W7H4M3"/>
<dbReference type="PANTHER" id="PTHR34482:SF36">
    <property type="entry name" value="RETROTRANSPOSON GAG DOMAIN-CONTAINING PROTEIN"/>
    <property type="match status" value="1"/>
</dbReference>
<evidence type="ECO:0000259" key="3">
    <source>
        <dbReference type="PROSITE" id="PS50158"/>
    </source>
</evidence>
<dbReference type="InterPro" id="IPR036875">
    <property type="entry name" value="Znf_CCHC_sf"/>
</dbReference>
<feature type="region of interest" description="Disordered" evidence="2">
    <location>
        <begin position="1"/>
        <end position="60"/>
    </location>
</feature>
<dbReference type="Gene3D" id="4.10.60.10">
    <property type="entry name" value="Zinc finger, CCHC-type"/>
    <property type="match status" value="1"/>
</dbReference>
<dbReference type="OrthoDB" id="1937173at2759"/>
<feature type="region of interest" description="Disordered" evidence="2">
    <location>
        <begin position="266"/>
        <end position="318"/>
    </location>
</feature>
<dbReference type="SUPFAM" id="SSF57756">
    <property type="entry name" value="Retrovirus zinc finger-like domains"/>
    <property type="match status" value="1"/>
</dbReference>
<reference evidence="4" key="1">
    <citation type="submission" date="2023-05" db="EMBL/GenBank/DDBJ databases">
        <title>Genome and transcriptome analyses reveal genes involved in the formation of fine ridges on petal epidermal cells in Hibiscus trionum.</title>
        <authorList>
            <person name="Koshimizu S."/>
            <person name="Masuda S."/>
            <person name="Ishii T."/>
            <person name="Shirasu K."/>
            <person name="Hoshino A."/>
            <person name="Arita M."/>
        </authorList>
    </citation>
    <scope>NUCLEOTIDE SEQUENCE</scope>
    <source>
        <strain evidence="4">Hamamatsu line</strain>
    </source>
</reference>
<feature type="compositionally biased region" description="Low complexity" evidence="2">
    <location>
        <begin position="46"/>
        <end position="60"/>
    </location>
</feature>
<evidence type="ECO:0000256" key="1">
    <source>
        <dbReference type="PROSITE-ProRule" id="PRU00047"/>
    </source>
</evidence>
<dbReference type="SMART" id="SM00343">
    <property type="entry name" value="ZnF_C2HC"/>
    <property type="match status" value="1"/>
</dbReference>
<gene>
    <name evidence="4" type="ORF">HRI_000763500</name>
</gene>
<dbReference type="GO" id="GO:0003676">
    <property type="term" value="F:nucleic acid binding"/>
    <property type="evidence" value="ECO:0007669"/>
    <property type="project" value="InterPro"/>
</dbReference>
<accession>A0A9W7H4M3</accession>
<feature type="compositionally biased region" description="Basic and acidic residues" evidence="2">
    <location>
        <begin position="279"/>
        <end position="289"/>
    </location>
</feature>
<evidence type="ECO:0000313" key="5">
    <source>
        <dbReference type="Proteomes" id="UP001165190"/>
    </source>
</evidence>
<dbReference type="InterPro" id="IPR001878">
    <property type="entry name" value="Znf_CCHC"/>
</dbReference>
<sequence>MGPHREMRINTRVMAQNENEENAENLPPPPPGGGPPGGGGAGAGNDGAVAGVAGPEGAQGQAAPDMAMLIQAIAGTFQASVVGAHGVVHQDDANVRLPLEHLHNLGGTEFRGLSPEGSKSWLESTKRILGQMNCKNVQKLDCVVSLLHCDAYKWWTTTISGMEDDELTWTFFMNAFKRKYLGVGYLDEKKREFMSLMQGTMTVAEYEIQFVRLSQFAPELIPNERERCERFRYGLVTDVKTFMLAADYTDFDVLVTRAKDIESNLGLTSQAGGSSSGKRATERGYDRDRNKRHKDRRPHYDARRGGGNTGRGQQGPNAVLRTPECNRCGRRHGGECWGNLGKCWNCGNRGHLKKDCPQPLREGHAPVRAAEPHRGLGRGRGNFQRRDDGGRNVAHVVAVQPEGGGQARVYAHRERRNDTDVIAGTFTLQSLSLLSLIGSGSTHSYILREHAQMLGLPVESLDVGMRVTSSFGETVVTRKLYRRCPLKV</sequence>
<feature type="compositionally biased region" description="Gly residues" evidence="2">
    <location>
        <begin position="35"/>
        <end position="45"/>
    </location>
</feature>
<dbReference type="Pfam" id="PF03732">
    <property type="entry name" value="Retrotrans_gag"/>
    <property type="match status" value="1"/>
</dbReference>
<keyword evidence="1" id="KW-0479">Metal-binding</keyword>
<keyword evidence="5" id="KW-1185">Reference proteome</keyword>
<dbReference type="EMBL" id="BSYR01000010">
    <property type="protein sequence ID" value="GMI70942.1"/>
    <property type="molecule type" value="Genomic_DNA"/>
</dbReference>
<feature type="compositionally biased region" description="Polar residues" evidence="2">
    <location>
        <begin position="266"/>
        <end position="278"/>
    </location>
</feature>
<evidence type="ECO:0000313" key="4">
    <source>
        <dbReference type="EMBL" id="GMI70942.1"/>
    </source>
</evidence>